<dbReference type="PROSITE" id="PS00028">
    <property type="entry name" value="ZINC_FINGER_C2H2_1"/>
    <property type="match status" value="1"/>
</dbReference>
<organism evidence="2 3">
    <name type="scientific">Halogranum gelatinilyticum</name>
    <dbReference type="NCBI Taxonomy" id="660521"/>
    <lineage>
        <taxon>Archaea</taxon>
        <taxon>Methanobacteriati</taxon>
        <taxon>Methanobacteriota</taxon>
        <taxon>Stenosarchaea group</taxon>
        <taxon>Halobacteria</taxon>
        <taxon>Halobacteriales</taxon>
        <taxon>Haloferacaceae</taxon>
    </lineage>
</organism>
<dbReference type="EMBL" id="FNHL01000007">
    <property type="protein sequence ID" value="SDN18598.1"/>
    <property type="molecule type" value="Genomic_DNA"/>
</dbReference>
<sequence>MAAETLTCPLCDDDYTSHNHLRDHLHEEHRKSEIIDALLEHYAG</sequence>
<proteinExistence type="predicted"/>
<name>A0A1G9ZAW6_9EURY</name>
<dbReference type="AlphaFoldDB" id="A0A1G9ZAW6"/>
<dbReference type="STRING" id="660521.SAMN04487949_3589"/>
<dbReference type="InterPro" id="IPR013087">
    <property type="entry name" value="Znf_C2H2_type"/>
</dbReference>
<evidence type="ECO:0000313" key="3">
    <source>
        <dbReference type="Proteomes" id="UP000199451"/>
    </source>
</evidence>
<evidence type="ECO:0000259" key="1">
    <source>
        <dbReference type="PROSITE" id="PS00028"/>
    </source>
</evidence>
<accession>A0A1G9ZAW6</accession>
<dbReference type="Proteomes" id="UP000199451">
    <property type="component" value="Unassembled WGS sequence"/>
</dbReference>
<evidence type="ECO:0000313" key="2">
    <source>
        <dbReference type="EMBL" id="SDN18598.1"/>
    </source>
</evidence>
<protein>
    <recommendedName>
        <fullName evidence="1">C2H2-type domain-containing protein</fullName>
    </recommendedName>
</protein>
<gene>
    <name evidence="2" type="ORF">SAMN04487949_3589</name>
</gene>
<keyword evidence="3" id="KW-1185">Reference proteome</keyword>
<reference evidence="3" key="1">
    <citation type="submission" date="2016-10" db="EMBL/GenBank/DDBJ databases">
        <authorList>
            <person name="Varghese N."/>
            <person name="Submissions S."/>
        </authorList>
    </citation>
    <scope>NUCLEOTIDE SEQUENCE [LARGE SCALE GENOMIC DNA]</scope>
    <source>
        <strain evidence="3">CGMCC 1.10119</strain>
    </source>
</reference>
<dbReference type="RefSeq" id="WP_280140466.1">
    <property type="nucleotide sequence ID" value="NZ_FNHL01000007.1"/>
</dbReference>
<feature type="domain" description="C2H2-type" evidence="1">
    <location>
        <begin position="8"/>
        <end position="29"/>
    </location>
</feature>